<sequence length="754" mass="86453">MHKQPKRPFDWKIVMLGALLSAITFCLPAQKQSYQNLEEALYSGSKLQGGSGPQNINWIDGGDKFSYVKRNMADGSREIRSFVPKSGEDKLIFNGGRLTFPDSDSPFQYLSFQWSQDSKYILFQSNFRKVWRRSGISDYYFYSLKDKTLQLVAKDAQTAALSPDGQKVGYERQGNLFVFDFESGKETQLTSDAAEHFYNGRFGWAYEEEFGLAQAWVWSHDSKYIAFWQSDERDVPIFQMTDYSGKHAEYVNVRYPKVGDMNPTVKIGVIDVAARSNQWMDVALKGGYIPRIYWTARSGELAIVHLNRKQTELKLTFHDVKSGKGRSIMQEKSDKWIDVFDFFAGVDHLFFFPPDTEEFFWISDRNGWSHLYRYNYEGKMLNQVTRGEWEVTTVEGVDSKKGTIYYTSTEKSPLERQLYAINFDGNGKKRLSTQDGRHHVNFSPNGKYFVDRFSNVDTPTQVALWSTRGKKLHQFEENTKVTEFTEKHHYAPKELMQFTTSDGQVLDIYVVKPLDFDPNTPYPLVLNIYGGPGAQSVYNEFGTNSWEQYLAQSGYVVASVNNRGSGGYGSKFEKVVYENLGKWESHDFVEAAKFLGAKTWIDADNMAIRGHSYGGYMASYTVLNHPGIFKVSLVGAPVTDWRLYDSIYTERYMGLLSENEEGYIQSASSTHAGKLEDNMFIAHSGMDENVHMQNTMQLVQALIDNGKDADLRIYPPGTHGVAYSGKSYVLLYSQYMEYLDRHLKEKMQVKMRSK</sequence>
<proteinExistence type="predicted"/>
<dbReference type="SUPFAM" id="SSF82171">
    <property type="entry name" value="DPP6 N-terminal domain-like"/>
    <property type="match status" value="1"/>
</dbReference>
<keyword evidence="2" id="KW-0378">Hydrolase</keyword>
<evidence type="ECO:0000313" key="6">
    <source>
        <dbReference type="Proteomes" id="UP001172083"/>
    </source>
</evidence>
<dbReference type="Gene3D" id="2.140.10.30">
    <property type="entry name" value="Dipeptidylpeptidase IV, N-terminal domain"/>
    <property type="match status" value="1"/>
</dbReference>
<name>A0ABT8L943_9BACT</name>
<dbReference type="PANTHER" id="PTHR11731">
    <property type="entry name" value="PROTEASE FAMILY S9B,C DIPEPTIDYL-PEPTIDASE IV-RELATED"/>
    <property type="match status" value="1"/>
</dbReference>
<dbReference type="PANTHER" id="PTHR11731:SF193">
    <property type="entry name" value="DIPEPTIDYL PEPTIDASE 9"/>
    <property type="match status" value="1"/>
</dbReference>
<dbReference type="InterPro" id="IPR029058">
    <property type="entry name" value="AB_hydrolase_fold"/>
</dbReference>
<evidence type="ECO:0000259" key="4">
    <source>
        <dbReference type="Pfam" id="PF00930"/>
    </source>
</evidence>
<feature type="domain" description="Dipeptidylpeptidase IV N-terminal" evidence="4">
    <location>
        <begin position="115"/>
        <end position="460"/>
    </location>
</feature>
<dbReference type="PROSITE" id="PS00708">
    <property type="entry name" value="PRO_ENDOPEP_SER"/>
    <property type="match status" value="1"/>
</dbReference>
<evidence type="ECO:0000259" key="3">
    <source>
        <dbReference type="Pfam" id="PF00326"/>
    </source>
</evidence>
<dbReference type="InterPro" id="IPR002469">
    <property type="entry name" value="Peptidase_S9B_N"/>
</dbReference>
<comment type="caution">
    <text evidence="5">The sequence shown here is derived from an EMBL/GenBank/DDBJ whole genome shotgun (WGS) entry which is preliminary data.</text>
</comment>
<accession>A0ABT8L943</accession>
<dbReference type="Gene3D" id="3.40.50.1820">
    <property type="entry name" value="alpha/beta hydrolase"/>
    <property type="match status" value="1"/>
</dbReference>
<gene>
    <name evidence="5" type="ORF">QQ020_19505</name>
</gene>
<evidence type="ECO:0000256" key="1">
    <source>
        <dbReference type="ARBA" id="ARBA00022670"/>
    </source>
</evidence>
<organism evidence="5 6">
    <name type="scientific">Agaribacillus aureus</name>
    <dbReference type="NCBI Taxonomy" id="3051825"/>
    <lineage>
        <taxon>Bacteria</taxon>
        <taxon>Pseudomonadati</taxon>
        <taxon>Bacteroidota</taxon>
        <taxon>Cytophagia</taxon>
        <taxon>Cytophagales</taxon>
        <taxon>Splendidivirgaceae</taxon>
        <taxon>Agaribacillus</taxon>
    </lineage>
</organism>
<dbReference type="Pfam" id="PF00930">
    <property type="entry name" value="DPPIV_N"/>
    <property type="match status" value="1"/>
</dbReference>
<dbReference type="Proteomes" id="UP001172083">
    <property type="component" value="Unassembled WGS sequence"/>
</dbReference>
<reference evidence="5" key="1">
    <citation type="submission" date="2023-06" db="EMBL/GenBank/DDBJ databases">
        <title>Genomic of Agaribacillus aureum.</title>
        <authorList>
            <person name="Wang G."/>
        </authorList>
    </citation>
    <scope>NUCLEOTIDE SEQUENCE</scope>
    <source>
        <strain evidence="5">BMA12</strain>
    </source>
</reference>
<dbReference type="Pfam" id="PF00326">
    <property type="entry name" value="Peptidase_S9"/>
    <property type="match status" value="1"/>
</dbReference>
<dbReference type="RefSeq" id="WP_346759608.1">
    <property type="nucleotide sequence ID" value="NZ_JAUJEB010000004.1"/>
</dbReference>
<keyword evidence="6" id="KW-1185">Reference proteome</keyword>
<dbReference type="InterPro" id="IPR050278">
    <property type="entry name" value="Serine_Prot_S9B/DPPIV"/>
</dbReference>
<protein>
    <submittedName>
        <fullName evidence="5">S9 family peptidase</fullName>
    </submittedName>
</protein>
<evidence type="ECO:0000313" key="5">
    <source>
        <dbReference type="EMBL" id="MDN5214274.1"/>
    </source>
</evidence>
<feature type="domain" description="Peptidase S9 prolyl oligopeptidase catalytic" evidence="3">
    <location>
        <begin position="546"/>
        <end position="745"/>
    </location>
</feature>
<dbReference type="EMBL" id="JAUJEB010000004">
    <property type="protein sequence ID" value="MDN5214274.1"/>
    <property type="molecule type" value="Genomic_DNA"/>
</dbReference>
<dbReference type="InterPro" id="IPR002471">
    <property type="entry name" value="Pept_S9_AS"/>
</dbReference>
<dbReference type="InterPro" id="IPR001375">
    <property type="entry name" value="Peptidase_S9_cat"/>
</dbReference>
<keyword evidence="1" id="KW-0645">Protease</keyword>
<evidence type="ECO:0000256" key="2">
    <source>
        <dbReference type="ARBA" id="ARBA00022801"/>
    </source>
</evidence>
<dbReference type="SUPFAM" id="SSF53474">
    <property type="entry name" value="alpha/beta-Hydrolases"/>
    <property type="match status" value="1"/>
</dbReference>